<dbReference type="PANTHER" id="PTHR43774">
    <property type="entry name" value="PEPTIDE METHIONINE SULFOXIDE REDUCTASE"/>
    <property type="match status" value="1"/>
</dbReference>
<dbReference type="SUPFAM" id="SSF55068">
    <property type="entry name" value="Peptide methionine sulfoxide reductase"/>
    <property type="match status" value="1"/>
</dbReference>
<feature type="domain" description="MsrB" evidence="11">
    <location>
        <begin position="269"/>
        <end position="391"/>
    </location>
</feature>
<dbReference type="Gene3D" id="3.30.1060.10">
    <property type="entry name" value="Peptide methionine sulphoxide reductase MsrA"/>
    <property type="match status" value="1"/>
</dbReference>
<dbReference type="Proteomes" id="UP000482487">
    <property type="component" value="Unassembled WGS sequence"/>
</dbReference>
<evidence type="ECO:0000256" key="5">
    <source>
        <dbReference type="ARBA" id="ARBA00048488"/>
    </source>
</evidence>
<evidence type="ECO:0000259" key="11">
    <source>
        <dbReference type="PROSITE" id="PS51790"/>
    </source>
</evidence>
<keyword evidence="10" id="KW-0732">Signal</keyword>
<sequence length="407" mass="43890">MRLLALLALTLAGACLAAQAAAPDKPDNSGAAQAAVSGKEDTMSSLTATQAVATLAGGCFWCVEADLEKLPGVTAVVSGYTGGTEQNPTYEQVSSGATGHYEAVQVFFDPSRTSYRQVLDVFLRHIDPTDAGGQFADRGRQYRTAIFVHDDAQKRTAKEALADLTASGRFKNPVVTPILPFTFFTNAESYHQDYWRTHTLQYKTYRSFSGRDQFLAKIWGKDEAAPTASPADAGSAAPTATPPTAGPETSGTTPAQTPPAWQTFTRPPDSVLRTTLSPIAFEVTRQNGTERPFDNPYADNKAPGLYVDVVSGEPLFSSRDKFDSGTGWPSFTRPIRPDAVVERVDKSLFSTRTEVRSRVADSHLGHVFPDGPKPTGLRYCMNSAALRFVPAKDLEAAGYGAYVKDIQ</sequence>
<evidence type="ECO:0000256" key="2">
    <source>
        <dbReference type="ARBA" id="ARBA00023268"/>
    </source>
</evidence>
<feature type="active site" description="Nucleophile" evidence="7">
    <location>
        <position position="380"/>
    </location>
</feature>
<evidence type="ECO:0000313" key="12">
    <source>
        <dbReference type="EMBL" id="MYL83568.1"/>
    </source>
</evidence>
<keyword evidence="1 7" id="KW-0560">Oxidoreductase</keyword>
<evidence type="ECO:0000256" key="10">
    <source>
        <dbReference type="SAM" id="SignalP"/>
    </source>
</evidence>
<proteinExistence type="inferred from homology"/>
<dbReference type="InterPro" id="IPR011057">
    <property type="entry name" value="Mss4-like_sf"/>
</dbReference>
<dbReference type="Pfam" id="PF01625">
    <property type="entry name" value="PMSR"/>
    <property type="match status" value="1"/>
</dbReference>
<dbReference type="NCBIfam" id="TIGR00401">
    <property type="entry name" value="msrA"/>
    <property type="match status" value="1"/>
</dbReference>
<dbReference type="PROSITE" id="PS51790">
    <property type="entry name" value="MSRB"/>
    <property type="match status" value="1"/>
</dbReference>
<comment type="catalytic activity">
    <reaction evidence="6 8">
        <text>[thioredoxin]-disulfide + L-methionine + H2O = L-methionine (S)-S-oxide + [thioredoxin]-dithiol</text>
        <dbReference type="Rhea" id="RHEA:19993"/>
        <dbReference type="Rhea" id="RHEA-COMP:10698"/>
        <dbReference type="Rhea" id="RHEA-COMP:10700"/>
        <dbReference type="ChEBI" id="CHEBI:15377"/>
        <dbReference type="ChEBI" id="CHEBI:29950"/>
        <dbReference type="ChEBI" id="CHEBI:50058"/>
        <dbReference type="ChEBI" id="CHEBI:57844"/>
        <dbReference type="ChEBI" id="CHEBI:58772"/>
        <dbReference type="EC" id="1.8.4.11"/>
    </reaction>
</comment>
<evidence type="ECO:0000256" key="7">
    <source>
        <dbReference type="HAMAP-Rule" id="MF_01400"/>
    </source>
</evidence>
<dbReference type="InterPro" id="IPR036509">
    <property type="entry name" value="Met_Sox_Rdtase_MsrA_sf"/>
</dbReference>
<dbReference type="Pfam" id="PF01641">
    <property type="entry name" value="SelR"/>
    <property type="match status" value="1"/>
</dbReference>
<name>A0A7C9MIZ2_9BACT</name>
<feature type="region of interest" description="Disordered" evidence="9">
    <location>
        <begin position="225"/>
        <end position="268"/>
    </location>
</feature>
<evidence type="ECO:0000313" key="13">
    <source>
        <dbReference type="Proteomes" id="UP000482487"/>
    </source>
</evidence>
<reference evidence="12 13" key="1">
    <citation type="submission" date="2020-01" db="EMBL/GenBank/DDBJ databases">
        <title>Genome sequence of Desulfovibrio aerotolerans DSM 16695(T).</title>
        <authorList>
            <person name="Karnachuk O."/>
            <person name="Avakyan M."/>
            <person name="Mardanov A."/>
            <person name="Kadnikov V."/>
            <person name="Ravin N."/>
        </authorList>
    </citation>
    <scope>NUCLEOTIDE SEQUENCE [LARGE SCALE GENOMIC DNA]</scope>
    <source>
        <strain evidence="12 13">DSM 16695</strain>
    </source>
</reference>
<keyword evidence="13" id="KW-1185">Reference proteome</keyword>
<comment type="catalytic activity">
    <reaction evidence="4 8">
        <text>L-methionyl-[protein] + [thioredoxin]-disulfide + H2O = L-methionyl-(S)-S-oxide-[protein] + [thioredoxin]-dithiol</text>
        <dbReference type="Rhea" id="RHEA:14217"/>
        <dbReference type="Rhea" id="RHEA-COMP:10698"/>
        <dbReference type="Rhea" id="RHEA-COMP:10700"/>
        <dbReference type="Rhea" id="RHEA-COMP:12313"/>
        <dbReference type="Rhea" id="RHEA-COMP:12315"/>
        <dbReference type="ChEBI" id="CHEBI:15377"/>
        <dbReference type="ChEBI" id="CHEBI:16044"/>
        <dbReference type="ChEBI" id="CHEBI:29950"/>
        <dbReference type="ChEBI" id="CHEBI:44120"/>
        <dbReference type="ChEBI" id="CHEBI:50058"/>
        <dbReference type="EC" id="1.8.4.11"/>
    </reaction>
</comment>
<dbReference type="InterPro" id="IPR002569">
    <property type="entry name" value="Met_Sox_Rdtase_MsrA_dom"/>
</dbReference>
<protein>
    <recommendedName>
        <fullName evidence="7 8">Multifunctional fusion protein</fullName>
    </recommendedName>
    <domain>
        <recommendedName>
            <fullName evidence="8">Peptide methionine sulfoxide reductase MsrA</fullName>
            <shortName evidence="8">Protein-methionine-S-oxide reductase</shortName>
            <ecNumber evidence="8">1.8.4.11</ecNumber>
        </recommendedName>
        <alternativeName>
            <fullName evidence="8">Peptide-methionine (S)-S-oxide reductase</fullName>
            <shortName evidence="8">Peptide Met(O) reductase</shortName>
        </alternativeName>
    </domain>
    <domain>
        <recommendedName>
            <fullName evidence="7">Peptide methionine sulfoxide reductase MsrB</fullName>
            <ecNumber evidence="7">1.8.4.12</ecNumber>
        </recommendedName>
        <alternativeName>
            <fullName evidence="7">Peptide-methionine (R)-S-oxide reductase</fullName>
        </alternativeName>
    </domain>
</protein>
<evidence type="ECO:0000256" key="4">
    <source>
        <dbReference type="ARBA" id="ARBA00047806"/>
    </source>
</evidence>
<dbReference type="FunFam" id="2.170.150.20:FF:000003">
    <property type="entry name" value="Peptide methionine sulfoxide reductase MsrB"/>
    <property type="match status" value="1"/>
</dbReference>
<dbReference type="OrthoDB" id="4174719at2"/>
<evidence type="ECO:0000256" key="1">
    <source>
        <dbReference type="ARBA" id="ARBA00023002"/>
    </source>
</evidence>
<dbReference type="PROSITE" id="PS51257">
    <property type="entry name" value="PROKAR_LIPOPROTEIN"/>
    <property type="match status" value="1"/>
</dbReference>
<evidence type="ECO:0000256" key="6">
    <source>
        <dbReference type="ARBA" id="ARBA00048782"/>
    </source>
</evidence>
<dbReference type="AlphaFoldDB" id="A0A7C9MIZ2"/>
<feature type="signal peptide" evidence="10">
    <location>
        <begin position="1"/>
        <end position="20"/>
    </location>
</feature>
<keyword evidence="2" id="KW-0511">Multifunctional enzyme</keyword>
<feature type="chain" id="PRO_5028914562" description="Multifunctional fusion protein" evidence="10">
    <location>
        <begin position="21"/>
        <end position="407"/>
    </location>
</feature>
<comment type="function">
    <text evidence="3 8">Has an important function as a repair enzyme for proteins that have been inactivated by oxidation. Catalyzes the reversible oxidation-reduction of methionine sulfoxide in proteins to methionine.</text>
</comment>
<dbReference type="InterPro" id="IPR002579">
    <property type="entry name" value="Met_Sox_Rdtase_MsrB_dom"/>
</dbReference>
<comment type="caution">
    <text evidence="12">The sequence shown here is derived from an EMBL/GenBank/DDBJ whole genome shotgun (WGS) entry which is preliminary data.</text>
</comment>
<dbReference type="GO" id="GO:0033743">
    <property type="term" value="F:peptide-methionine (R)-S-oxide reductase activity"/>
    <property type="evidence" value="ECO:0007669"/>
    <property type="project" value="UniProtKB-UniRule"/>
</dbReference>
<evidence type="ECO:0000256" key="9">
    <source>
        <dbReference type="SAM" id="MobiDB-lite"/>
    </source>
</evidence>
<evidence type="ECO:0000256" key="3">
    <source>
        <dbReference type="ARBA" id="ARBA00024679"/>
    </source>
</evidence>
<dbReference type="EC" id="1.8.4.12" evidence="7"/>
<dbReference type="SUPFAM" id="SSF51316">
    <property type="entry name" value="Mss4-like"/>
    <property type="match status" value="1"/>
</dbReference>
<evidence type="ECO:0000256" key="8">
    <source>
        <dbReference type="HAMAP-Rule" id="MF_01401"/>
    </source>
</evidence>
<feature type="compositionally biased region" description="Low complexity" evidence="9">
    <location>
        <begin position="225"/>
        <end position="239"/>
    </location>
</feature>
<dbReference type="Gene3D" id="2.170.150.20">
    <property type="entry name" value="Peptide methionine sulfoxide reductase"/>
    <property type="match status" value="1"/>
</dbReference>
<dbReference type="EMBL" id="WVUD01000016">
    <property type="protein sequence ID" value="MYL83568.1"/>
    <property type="molecule type" value="Genomic_DNA"/>
</dbReference>
<comment type="similarity">
    <text evidence="8">Belongs to the MsrA Met sulfoxide reductase family.</text>
</comment>
<gene>
    <name evidence="7 12" type="primary">msrB</name>
    <name evidence="8" type="synonym">msrA</name>
    <name evidence="12" type="ORF">GTA51_10575</name>
</gene>
<feature type="active site" evidence="8">
    <location>
        <position position="59"/>
    </location>
</feature>
<dbReference type="HAMAP" id="MF_01400">
    <property type="entry name" value="MsrB"/>
    <property type="match status" value="1"/>
</dbReference>
<feature type="compositionally biased region" description="Low complexity" evidence="9">
    <location>
        <begin position="246"/>
        <end position="265"/>
    </location>
</feature>
<dbReference type="HAMAP" id="MF_01401">
    <property type="entry name" value="MsrA"/>
    <property type="match status" value="1"/>
</dbReference>
<dbReference type="PANTHER" id="PTHR43774:SF1">
    <property type="entry name" value="PEPTIDE METHIONINE SULFOXIDE REDUCTASE MSRA 2"/>
    <property type="match status" value="1"/>
</dbReference>
<dbReference type="NCBIfam" id="TIGR00357">
    <property type="entry name" value="peptide-methionine (R)-S-oxide reductase MsrB"/>
    <property type="match status" value="1"/>
</dbReference>
<dbReference type="EC" id="1.8.4.11" evidence="8"/>
<comment type="similarity">
    <text evidence="7">Belongs to the MsrB Met sulfoxide reductase family.</text>
</comment>
<comment type="caution">
    <text evidence="7">Lacks conserved residue(s) required for the propagation of feature annotation.</text>
</comment>
<comment type="catalytic activity">
    <reaction evidence="5 7">
        <text>L-methionyl-[protein] + [thioredoxin]-disulfide + H2O = L-methionyl-(R)-S-oxide-[protein] + [thioredoxin]-dithiol</text>
        <dbReference type="Rhea" id="RHEA:24164"/>
        <dbReference type="Rhea" id="RHEA-COMP:10698"/>
        <dbReference type="Rhea" id="RHEA-COMP:10700"/>
        <dbReference type="Rhea" id="RHEA-COMP:12313"/>
        <dbReference type="Rhea" id="RHEA-COMP:12314"/>
        <dbReference type="ChEBI" id="CHEBI:15377"/>
        <dbReference type="ChEBI" id="CHEBI:16044"/>
        <dbReference type="ChEBI" id="CHEBI:29950"/>
        <dbReference type="ChEBI" id="CHEBI:45764"/>
        <dbReference type="ChEBI" id="CHEBI:50058"/>
        <dbReference type="EC" id="1.8.4.12"/>
    </reaction>
</comment>
<accession>A0A7C9MIZ2</accession>
<dbReference type="GO" id="GO:0008113">
    <property type="term" value="F:peptide-methionine (S)-S-oxide reductase activity"/>
    <property type="evidence" value="ECO:0007669"/>
    <property type="project" value="UniProtKB-UniRule"/>
</dbReference>
<organism evidence="12 13">
    <name type="scientific">Solidesulfovibrio aerotolerans</name>
    <dbReference type="NCBI Taxonomy" id="295255"/>
    <lineage>
        <taxon>Bacteria</taxon>
        <taxon>Pseudomonadati</taxon>
        <taxon>Thermodesulfobacteriota</taxon>
        <taxon>Desulfovibrionia</taxon>
        <taxon>Desulfovibrionales</taxon>
        <taxon>Desulfovibrionaceae</taxon>
        <taxon>Solidesulfovibrio</taxon>
    </lineage>
</organism>